<dbReference type="eggNOG" id="COG0596">
    <property type="taxonomic scope" value="Bacteria"/>
</dbReference>
<dbReference type="RefSeq" id="WP_003960771.1">
    <property type="nucleotide sequence ID" value="NZ_CM000913.1"/>
</dbReference>
<dbReference type="AlphaFoldDB" id="E2Q7G1"/>
<dbReference type="ESTHER" id="strcl-e2q7g1">
    <property type="family name" value="Tiancimycin-TnmK-Tripeptidase-HIP"/>
</dbReference>
<dbReference type="InterPro" id="IPR051601">
    <property type="entry name" value="Serine_prot/Carboxylest_S33"/>
</dbReference>
<keyword evidence="9" id="KW-1185">Reference proteome</keyword>
<accession>E2Q7G1</accession>
<evidence type="ECO:0000256" key="5">
    <source>
        <dbReference type="SAM" id="SignalP"/>
    </source>
</evidence>
<dbReference type="InterPro" id="IPR029058">
    <property type="entry name" value="AB_hydrolase_fold"/>
</dbReference>
<dbReference type="SUPFAM" id="SSF53474">
    <property type="entry name" value="alpha/beta-Hydrolases"/>
    <property type="match status" value="1"/>
</dbReference>
<feature type="region of interest" description="Disordered" evidence="4">
    <location>
        <begin position="1"/>
        <end position="22"/>
    </location>
</feature>
<evidence type="ECO:0000256" key="2">
    <source>
        <dbReference type="ARBA" id="ARBA00022729"/>
    </source>
</evidence>
<dbReference type="Pfam" id="PF08386">
    <property type="entry name" value="Abhydrolase_4"/>
    <property type="match status" value="1"/>
</dbReference>
<dbReference type="Pfam" id="PF00561">
    <property type="entry name" value="Abhydrolase_1"/>
    <property type="match status" value="1"/>
</dbReference>
<feature type="domain" description="AB hydrolase-1" evidence="6">
    <location>
        <begin position="125"/>
        <end position="283"/>
    </location>
</feature>
<dbReference type="PANTHER" id="PTHR43248">
    <property type="entry name" value="2-SUCCINYL-6-HYDROXY-2,4-CYCLOHEXADIENE-1-CARBOXYLATE SYNTHASE"/>
    <property type="match status" value="1"/>
</dbReference>
<evidence type="ECO:0000313" key="9">
    <source>
        <dbReference type="Proteomes" id="UP000002357"/>
    </source>
</evidence>
<protein>
    <submittedName>
        <fullName evidence="8">Putative hydrolase</fullName>
    </submittedName>
</protein>
<proteinExistence type="inferred from homology"/>
<evidence type="ECO:0000256" key="1">
    <source>
        <dbReference type="ARBA" id="ARBA00010088"/>
    </source>
</evidence>
<dbReference type="GeneID" id="93731129"/>
<evidence type="ECO:0000256" key="4">
    <source>
        <dbReference type="SAM" id="MobiDB-lite"/>
    </source>
</evidence>
<keyword evidence="2 5" id="KW-0732">Signal</keyword>
<dbReference type="EMBL" id="CM000913">
    <property type="protein sequence ID" value="EFG07367.1"/>
    <property type="molecule type" value="Genomic_DNA"/>
</dbReference>
<sequence length="537" mass="57972">MEQRGVGGAPTPTPRARRTRRTRRVLAPALAVSALAALAPAVGPAAASAAPTAASDGSGAAGGALPQALARQTPEWKPCEIPGVPASARCATLTVPLDYRDPGGRTIEVEISRRQATDPDRRRGVLLLNPGGPGGPGLEMPFDPGLKLPDSVTSRYDVIGFDPRGMGRSNSLACGLTGAELEPERPYRPGRFAADVAATRSFAEKCRAKYGDAIAQFTTRNTARDMDLIRSALGERKISYLGFSYGTYLGAVYTQMFPQRADRFVLDSAVDANRVWREDIRRYGPEGEKTLAHWARWTAERSADYGLGDTPAEVSRTFWKIVEQAEREPIRIGSRTYDADQLRLMARMNTYSAQGLAEAVVLMKKGAEGKPSGDLPGFDAAWEDGEQTKFWTINCNDSAWPRDPSVYARDAARDKKRYPFFGDYASNITPCAFWKPPVEPPTQVRNDTRALILQNEWDHATPLPGAHELRAALRNSRLAVVAGGEGHGIYALGRNRCADELATAYLAEGRYPSADVTCAADAGGKGRIPIPGSPIGG</sequence>
<evidence type="ECO:0000259" key="6">
    <source>
        <dbReference type="Pfam" id="PF00561"/>
    </source>
</evidence>
<dbReference type="STRING" id="1901.BB341_16930"/>
<comment type="similarity">
    <text evidence="1">Belongs to the peptidase S33 family.</text>
</comment>
<dbReference type="Gene3D" id="3.40.50.1820">
    <property type="entry name" value="alpha/beta hydrolase"/>
    <property type="match status" value="1"/>
</dbReference>
<dbReference type="Proteomes" id="UP000002357">
    <property type="component" value="Chromosome"/>
</dbReference>
<evidence type="ECO:0000256" key="3">
    <source>
        <dbReference type="ARBA" id="ARBA00022801"/>
    </source>
</evidence>
<dbReference type="InterPro" id="IPR013595">
    <property type="entry name" value="Pept_S33_TAP-like_C"/>
</dbReference>
<reference evidence="8 9" key="1">
    <citation type="journal article" date="2010" name="Genome Biol. Evol.">
        <title>The sequence of a 1.8-mb bacterial linear plasmid reveals a rich evolutionary reservoir of secondary metabolic pathways.</title>
        <authorList>
            <person name="Medema M.H."/>
            <person name="Trefzer A."/>
            <person name="Kovalchuk A."/>
            <person name="van den Berg M."/>
            <person name="Mueller U."/>
            <person name="Heijne W."/>
            <person name="Wu L."/>
            <person name="Alam M.T."/>
            <person name="Ronning C.M."/>
            <person name="Nierman W.C."/>
            <person name="Bovenberg R.A.L."/>
            <person name="Breitling R."/>
            <person name="Takano E."/>
        </authorList>
    </citation>
    <scope>NUCLEOTIDE SEQUENCE [LARGE SCALE GENOMIC DNA]</scope>
    <source>
        <strain evidence="9">ATCC 27064 / DSM 738 / JCM 4710 / NBRC 13307 / NCIMB 12785 / NRRL 3585 / VKM Ac-602</strain>
    </source>
</reference>
<keyword evidence="3 8" id="KW-0378">Hydrolase</keyword>
<feature type="chain" id="PRO_5003163284" evidence="5">
    <location>
        <begin position="50"/>
        <end position="537"/>
    </location>
</feature>
<name>E2Q7G1_STRCL</name>
<dbReference type="InterPro" id="IPR000073">
    <property type="entry name" value="AB_hydrolase_1"/>
</dbReference>
<feature type="signal peptide" evidence="5">
    <location>
        <begin position="1"/>
        <end position="49"/>
    </location>
</feature>
<feature type="domain" description="Peptidase S33 tripeptidyl aminopeptidase-like C-terminal" evidence="7">
    <location>
        <begin position="418"/>
        <end position="518"/>
    </location>
</feature>
<dbReference type="PANTHER" id="PTHR43248:SF29">
    <property type="entry name" value="TRIPEPTIDYL AMINOPEPTIDASE"/>
    <property type="match status" value="1"/>
</dbReference>
<dbReference type="GO" id="GO:0016787">
    <property type="term" value="F:hydrolase activity"/>
    <property type="evidence" value="ECO:0007669"/>
    <property type="project" value="UniProtKB-KW"/>
</dbReference>
<evidence type="ECO:0000313" key="8">
    <source>
        <dbReference type="EMBL" id="EFG07367.1"/>
    </source>
</evidence>
<evidence type="ECO:0000259" key="7">
    <source>
        <dbReference type="Pfam" id="PF08386"/>
    </source>
</evidence>
<organism evidence="8 9">
    <name type="scientific">Streptomyces clavuligerus</name>
    <dbReference type="NCBI Taxonomy" id="1901"/>
    <lineage>
        <taxon>Bacteria</taxon>
        <taxon>Bacillati</taxon>
        <taxon>Actinomycetota</taxon>
        <taxon>Actinomycetes</taxon>
        <taxon>Kitasatosporales</taxon>
        <taxon>Streptomycetaceae</taxon>
        <taxon>Streptomyces</taxon>
    </lineage>
</organism>
<gene>
    <name evidence="8" type="ORF">SCLAV_2294</name>
</gene>